<keyword evidence="5" id="KW-1185">Reference proteome</keyword>
<keyword evidence="2" id="KW-0233">DNA recombination</keyword>
<dbReference type="Gene3D" id="3.40.50.1390">
    <property type="entry name" value="Resolvase, N-terminal catalytic domain"/>
    <property type="match status" value="1"/>
</dbReference>
<keyword evidence="1" id="KW-0238">DNA-binding</keyword>
<name>A0A6N7XFU4_9FIRM</name>
<sequence>MIYGYCRATTSKQVENGYLDEQEKSITERYFGCIIVKEASLDMNVKPDFDLIMNKLMVGDTIVVTKMDRFARSLSDACEIIQSVIDRGAKIHILDIGLLDDSIMGKLLYSTILSINEFEKALLVERIQSGKNKAKKTEGFKEGRPKKYTQSQIEEALKMLELYSYKKVEEQTGISKSTLIRAKKELSK</sequence>
<protein>
    <submittedName>
        <fullName evidence="4">Recombinase family protein</fullName>
    </submittedName>
</protein>
<reference evidence="4 5" key="1">
    <citation type="submission" date="2019-08" db="EMBL/GenBank/DDBJ databases">
        <title>In-depth cultivation of the pig gut microbiome towards novel bacterial diversity and tailored functional studies.</title>
        <authorList>
            <person name="Wylensek D."/>
            <person name="Hitch T.C.A."/>
            <person name="Clavel T."/>
        </authorList>
    </citation>
    <scope>NUCLEOTIDE SEQUENCE [LARGE SCALE GENOMIC DNA]</scope>
    <source>
        <strain evidence="4 5">WCA-SAB-591-4A-A</strain>
    </source>
</reference>
<dbReference type="Proteomes" id="UP000440713">
    <property type="component" value="Unassembled WGS sequence"/>
</dbReference>
<evidence type="ECO:0000256" key="1">
    <source>
        <dbReference type="ARBA" id="ARBA00023125"/>
    </source>
</evidence>
<organism evidence="4 5">
    <name type="scientific">Peptostreptococcus porci</name>
    <dbReference type="NCBI Taxonomy" id="2652282"/>
    <lineage>
        <taxon>Bacteria</taxon>
        <taxon>Bacillati</taxon>
        <taxon>Bacillota</taxon>
        <taxon>Clostridia</taxon>
        <taxon>Peptostreptococcales</taxon>
        <taxon>Peptostreptococcaceae</taxon>
        <taxon>Peptostreptococcus</taxon>
    </lineage>
</organism>
<accession>A0A6N7XFU4</accession>
<proteinExistence type="predicted"/>
<dbReference type="SMART" id="SM00857">
    <property type="entry name" value="Resolvase"/>
    <property type="match status" value="1"/>
</dbReference>
<dbReference type="GO" id="GO:0003677">
    <property type="term" value="F:DNA binding"/>
    <property type="evidence" value="ECO:0007669"/>
    <property type="project" value="UniProtKB-KW"/>
</dbReference>
<dbReference type="InterPro" id="IPR050639">
    <property type="entry name" value="SSR_resolvase"/>
</dbReference>
<dbReference type="PANTHER" id="PTHR30461:SF2">
    <property type="entry name" value="SERINE RECOMBINASE PINE-RELATED"/>
    <property type="match status" value="1"/>
</dbReference>
<dbReference type="InterPro" id="IPR036162">
    <property type="entry name" value="Resolvase-like_N_sf"/>
</dbReference>
<dbReference type="PROSITE" id="PS51736">
    <property type="entry name" value="RECOMBINASES_3"/>
    <property type="match status" value="1"/>
</dbReference>
<dbReference type="CDD" id="cd03768">
    <property type="entry name" value="SR_ResInv"/>
    <property type="match status" value="1"/>
</dbReference>
<dbReference type="SUPFAM" id="SSF53041">
    <property type="entry name" value="Resolvase-like"/>
    <property type="match status" value="1"/>
</dbReference>
<evidence type="ECO:0000256" key="2">
    <source>
        <dbReference type="ARBA" id="ARBA00023172"/>
    </source>
</evidence>
<dbReference type="Pfam" id="PF00239">
    <property type="entry name" value="Resolvase"/>
    <property type="match status" value="1"/>
</dbReference>
<dbReference type="EMBL" id="VUNE01000001">
    <property type="protein sequence ID" value="MST62079.1"/>
    <property type="molecule type" value="Genomic_DNA"/>
</dbReference>
<feature type="domain" description="Resolvase/invertase-type recombinase catalytic" evidence="3">
    <location>
        <begin position="1"/>
        <end position="138"/>
    </location>
</feature>
<dbReference type="PANTHER" id="PTHR30461">
    <property type="entry name" value="DNA-INVERTASE FROM LAMBDOID PROPHAGE"/>
    <property type="match status" value="1"/>
</dbReference>
<dbReference type="GO" id="GO:0000150">
    <property type="term" value="F:DNA strand exchange activity"/>
    <property type="evidence" value="ECO:0007669"/>
    <property type="project" value="InterPro"/>
</dbReference>
<dbReference type="InterPro" id="IPR006119">
    <property type="entry name" value="Resolv_N"/>
</dbReference>
<evidence type="ECO:0000259" key="3">
    <source>
        <dbReference type="PROSITE" id="PS51736"/>
    </source>
</evidence>
<evidence type="ECO:0000313" key="5">
    <source>
        <dbReference type="Proteomes" id="UP000440713"/>
    </source>
</evidence>
<gene>
    <name evidence="4" type="ORF">FYJ71_03700</name>
</gene>
<dbReference type="AlphaFoldDB" id="A0A6N7XFU4"/>
<evidence type="ECO:0000313" key="4">
    <source>
        <dbReference type="EMBL" id="MST62079.1"/>
    </source>
</evidence>
<comment type="caution">
    <text evidence="4">The sequence shown here is derived from an EMBL/GenBank/DDBJ whole genome shotgun (WGS) entry which is preliminary data.</text>
</comment>
<dbReference type="Gene3D" id="1.10.10.60">
    <property type="entry name" value="Homeodomain-like"/>
    <property type="match status" value="1"/>
</dbReference>